<dbReference type="SUPFAM" id="SSF49265">
    <property type="entry name" value="Fibronectin type III"/>
    <property type="match status" value="1"/>
</dbReference>
<dbReference type="WBParaSite" id="MCU_013683-RA">
    <property type="protein sequence ID" value="MCU_013683-RA"/>
    <property type="gene ID" value="MCU_013683"/>
</dbReference>
<dbReference type="Pfam" id="PF00041">
    <property type="entry name" value="fn3"/>
    <property type="match status" value="1"/>
</dbReference>
<dbReference type="PROSITE" id="PS50853">
    <property type="entry name" value="FN3"/>
    <property type="match status" value="1"/>
</dbReference>
<organism evidence="2">
    <name type="scientific">Mesocestoides corti</name>
    <name type="common">Flatworm</name>
    <dbReference type="NCBI Taxonomy" id="53468"/>
    <lineage>
        <taxon>Eukaryota</taxon>
        <taxon>Metazoa</taxon>
        <taxon>Spiralia</taxon>
        <taxon>Lophotrochozoa</taxon>
        <taxon>Platyhelminthes</taxon>
        <taxon>Cestoda</taxon>
        <taxon>Eucestoda</taxon>
        <taxon>Cyclophyllidea</taxon>
        <taxon>Mesocestoididae</taxon>
        <taxon>Mesocestoides</taxon>
    </lineage>
</organism>
<accession>A0A5K3FZJ3</accession>
<dbReference type="AlphaFoldDB" id="A0A5K3FZJ3"/>
<evidence type="ECO:0000259" key="1">
    <source>
        <dbReference type="PROSITE" id="PS50853"/>
    </source>
</evidence>
<dbReference type="InterPro" id="IPR036116">
    <property type="entry name" value="FN3_sf"/>
</dbReference>
<proteinExistence type="predicted"/>
<name>A0A5K3FZJ3_MESCO</name>
<dbReference type="Gene3D" id="2.60.40.10">
    <property type="entry name" value="Immunoglobulins"/>
    <property type="match status" value="1"/>
</dbReference>
<feature type="domain" description="Fibronectin type-III" evidence="1">
    <location>
        <begin position="23"/>
        <end position="70"/>
    </location>
</feature>
<dbReference type="InterPro" id="IPR013783">
    <property type="entry name" value="Ig-like_fold"/>
</dbReference>
<sequence>ALIVLKATLILGGHVEYRAAPSPPTDITAKALSSSSIMVSWSPPAQTNGPLEPYRAHCTKVGENWPRSAT</sequence>
<evidence type="ECO:0000313" key="2">
    <source>
        <dbReference type="WBParaSite" id="MCU_013683-RA"/>
    </source>
</evidence>
<dbReference type="InterPro" id="IPR003961">
    <property type="entry name" value="FN3_dom"/>
</dbReference>
<reference evidence="2" key="1">
    <citation type="submission" date="2019-11" db="UniProtKB">
        <authorList>
            <consortium name="WormBaseParasite"/>
        </authorList>
    </citation>
    <scope>IDENTIFICATION</scope>
</reference>
<protein>
    <submittedName>
        <fullName evidence="2">Fibronectin type-III domain-containing protein</fullName>
    </submittedName>
</protein>